<comment type="caution">
    <text evidence="1">The sequence shown here is derived from an EMBL/GenBank/DDBJ whole genome shotgun (WGS) entry which is preliminary data.</text>
</comment>
<gene>
    <name evidence="1" type="ORF">LIER_24216</name>
</gene>
<protein>
    <submittedName>
        <fullName evidence="1">Uncharacterized protein</fullName>
    </submittedName>
</protein>
<proteinExistence type="predicted"/>
<dbReference type="AlphaFoldDB" id="A0AAV3R413"/>
<name>A0AAV3R413_LITER</name>
<sequence length="147" mass="16715">MGQEGPPNPQPLQMIPIGANGQQFDILMEYDGFTRELLNNIAIFETNHANTQPKKRSFELLLDHAVTLEVQLNNRGIIFNLEMVQERGGQFAEHGEPTGDDKDTYEYENNPRWNDSNKPGRNCTCNKLTQVHMPPSSLPLLRNVHCL</sequence>
<evidence type="ECO:0000313" key="2">
    <source>
        <dbReference type="Proteomes" id="UP001454036"/>
    </source>
</evidence>
<reference evidence="1 2" key="1">
    <citation type="submission" date="2024-01" db="EMBL/GenBank/DDBJ databases">
        <title>The complete chloroplast genome sequence of Lithospermum erythrorhizon: insights into the phylogenetic relationship among Boraginaceae species and the maternal lineages of purple gromwells.</title>
        <authorList>
            <person name="Okada T."/>
            <person name="Watanabe K."/>
        </authorList>
    </citation>
    <scope>NUCLEOTIDE SEQUENCE [LARGE SCALE GENOMIC DNA]</scope>
</reference>
<dbReference type="Proteomes" id="UP001454036">
    <property type="component" value="Unassembled WGS sequence"/>
</dbReference>
<keyword evidence="2" id="KW-1185">Reference proteome</keyword>
<evidence type="ECO:0000313" key="1">
    <source>
        <dbReference type="EMBL" id="GAA0169820.1"/>
    </source>
</evidence>
<dbReference type="EMBL" id="BAABME010006988">
    <property type="protein sequence ID" value="GAA0169820.1"/>
    <property type="molecule type" value="Genomic_DNA"/>
</dbReference>
<accession>A0AAV3R413</accession>
<organism evidence="1 2">
    <name type="scientific">Lithospermum erythrorhizon</name>
    <name type="common">Purple gromwell</name>
    <name type="synonym">Lithospermum officinale var. erythrorhizon</name>
    <dbReference type="NCBI Taxonomy" id="34254"/>
    <lineage>
        <taxon>Eukaryota</taxon>
        <taxon>Viridiplantae</taxon>
        <taxon>Streptophyta</taxon>
        <taxon>Embryophyta</taxon>
        <taxon>Tracheophyta</taxon>
        <taxon>Spermatophyta</taxon>
        <taxon>Magnoliopsida</taxon>
        <taxon>eudicotyledons</taxon>
        <taxon>Gunneridae</taxon>
        <taxon>Pentapetalae</taxon>
        <taxon>asterids</taxon>
        <taxon>lamiids</taxon>
        <taxon>Boraginales</taxon>
        <taxon>Boraginaceae</taxon>
        <taxon>Boraginoideae</taxon>
        <taxon>Lithospermeae</taxon>
        <taxon>Lithospermum</taxon>
    </lineage>
</organism>